<protein>
    <recommendedName>
        <fullName evidence="3">Bacterial Pleckstrin homology domain-containing protein</fullName>
    </recommendedName>
</protein>
<reference evidence="1 2" key="1">
    <citation type="submission" date="2023-07" db="EMBL/GenBank/DDBJ databases">
        <title>Sorghum-associated microbial communities from plants grown in Nebraska, USA.</title>
        <authorList>
            <person name="Schachtman D."/>
        </authorList>
    </citation>
    <scope>NUCLEOTIDE SEQUENCE [LARGE SCALE GENOMIC DNA]</scope>
    <source>
        <strain evidence="1 2">BE211</strain>
    </source>
</reference>
<dbReference type="Proteomes" id="UP001258181">
    <property type="component" value="Unassembled WGS sequence"/>
</dbReference>
<evidence type="ECO:0000313" key="1">
    <source>
        <dbReference type="EMBL" id="MDR7073566.1"/>
    </source>
</evidence>
<evidence type="ECO:0008006" key="3">
    <source>
        <dbReference type="Google" id="ProtNLM"/>
    </source>
</evidence>
<sequence length="135" mass="15484">MNKIKWIKRVAIGFSITLALIFALTYIPHKILSIEPTEVSKITIFDGNTGIKTIITDKNNINHIINNFNDVTFQKGKSSFGYMGYSFRTTIFDNEGKVTKEFTINSSDTIIYNGFFFKTKDNAIEYDYLEKLVSK</sequence>
<dbReference type="EMBL" id="JAVDWA010000004">
    <property type="protein sequence ID" value="MDR7073566.1"/>
    <property type="molecule type" value="Genomic_DNA"/>
</dbReference>
<accession>A0ABU1U2E3</accession>
<gene>
    <name evidence="1" type="ORF">J2X07_002553</name>
</gene>
<evidence type="ECO:0000313" key="2">
    <source>
        <dbReference type="Proteomes" id="UP001258181"/>
    </source>
</evidence>
<proteinExistence type="predicted"/>
<comment type="caution">
    <text evidence="1">The sequence shown here is derived from an EMBL/GenBank/DDBJ whole genome shotgun (WGS) entry which is preliminary data.</text>
</comment>
<keyword evidence="2" id="KW-1185">Reference proteome</keyword>
<name>A0ABU1U2E3_9BACL</name>
<organism evidence="1 2">
    <name type="scientific">Fictibacillus barbaricus</name>
    <dbReference type="NCBI Taxonomy" id="182136"/>
    <lineage>
        <taxon>Bacteria</taxon>
        <taxon>Bacillati</taxon>
        <taxon>Bacillota</taxon>
        <taxon>Bacilli</taxon>
        <taxon>Bacillales</taxon>
        <taxon>Fictibacillaceae</taxon>
        <taxon>Fictibacillus</taxon>
    </lineage>
</organism>